<reference evidence="2" key="1">
    <citation type="submission" date="2022-11" db="UniProtKB">
        <authorList>
            <consortium name="WormBaseParasite"/>
        </authorList>
    </citation>
    <scope>IDENTIFICATION</scope>
</reference>
<dbReference type="WBParaSite" id="scf7180000423484.g11090">
    <property type="protein sequence ID" value="scf7180000423484.g11090"/>
    <property type="gene ID" value="scf7180000423484.g11090"/>
</dbReference>
<evidence type="ECO:0000313" key="2">
    <source>
        <dbReference type="WBParaSite" id="scf7180000423484.g11090"/>
    </source>
</evidence>
<accession>A0A915P9T4</accession>
<dbReference type="AlphaFoldDB" id="A0A915P9T4"/>
<dbReference type="Proteomes" id="UP000887560">
    <property type="component" value="Unplaced"/>
</dbReference>
<keyword evidence="1" id="KW-1185">Reference proteome</keyword>
<organism evidence="1 2">
    <name type="scientific">Meloidogyne floridensis</name>
    <dbReference type="NCBI Taxonomy" id="298350"/>
    <lineage>
        <taxon>Eukaryota</taxon>
        <taxon>Metazoa</taxon>
        <taxon>Ecdysozoa</taxon>
        <taxon>Nematoda</taxon>
        <taxon>Chromadorea</taxon>
        <taxon>Rhabditida</taxon>
        <taxon>Tylenchina</taxon>
        <taxon>Tylenchomorpha</taxon>
        <taxon>Tylenchoidea</taxon>
        <taxon>Meloidogynidae</taxon>
        <taxon>Meloidogyninae</taxon>
        <taxon>Meloidogyne</taxon>
    </lineage>
</organism>
<evidence type="ECO:0000313" key="1">
    <source>
        <dbReference type="Proteomes" id="UP000887560"/>
    </source>
</evidence>
<proteinExistence type="predicted"/>
<sequence>MALNFISLYKLTSNESDAAKFLQQRLCHLVNYIYDNWLNASKNGILTDDPLILLKNNFTLNGYSTMSKCYFNDSYKYKQLNNDEVTSISKKWTKQNINEWITQIKDGNNSQLQISQYPDGSNYL</sequence>
<protein>
    <submittedName>
        <fullName evidence="2">Uncharacterized protein</fullName>
    </submittedName>
</protein>
<name>A0A915P9T4_9BILA</name>